<sequence length="308" mass="33529">MSALDRLPAISLAELNDRAELLTRTDRKYVIAAAELDALVTGLHPAGTAGLRVLEIDGRRGSRYESTYLDTAGLDSWAGAAHRRRRRWKVRTRHYADTGERWLEVKTRGPRGTTVKERLPHDGREVAGPAAAWVRDRLGAAGVHDVDPSGLVATLHTSYRRTTLLLPGDAGRATVDRDLRWVSGHGAVGVGDVLVVETKSGTPHPGPLDRRLWELGHRPVRISKYATGLALLTPDLQANRWHRVRSRHLADHLTLREGAPSSGPPSAAEHPGVVAYGLLCTRVSCFAPGICTCKWGGHRISGDRPLSG</sequence>
<evidence type="ECO:0000313" key="2">
    <source>
        <dbReference type="EMBL" id="MCP3420504.1"/>
    </source>
</evidence>
<protein>
    <submittedName>
        <fullName evidence="2">Polyphosphate polymerase domain-containing protein</fullName>
    </submittedName>
</protein>
<evidence type="ECO:0000259" key="1">
    <source>
        <dbReference type="Pfam" id="PF09359"/>
    </source>
</evidence>
<dbReference type="RefSeq" id="WP_254179737.1">
    <property type="nucleotide sequence ID" value="NZ_JANARS010000001.1"/>
</dbReference>
<proteinExistence type="predicted"/>
<dbReference type="EMBL" id="JANARS010000001">
    <property type="protein sequence ID" value="MCP3420504.1"/>
    <property type="molecule type" value="Genomic_DNA"/>
</dbReference>
<feature type="domain" description="VTC" evidence="1">
    <location>
        <begin position="24"/>
        <end position="232"/>
    </location>
</feature>
<name>A0ABT1KSY9_9ACTN</name>
<dbReference type="InterPro" id="IPR018966">
    <property type="entry name" value="VTC_domain"/>
</dbReference>
<comment type="caution">
    <text evidence="2">The sequence shown here is derived from an EMBL/GenBank/DDBJ whole genome shotgun (WGS) entry which is preliminary data.</text>
</comment>
<organism evidence="2 3">
    <name type="scientific">Nocardioides pinisoli</name>
    <dbReference type="NCBI Taxonomy" id="2950279"/>
    <lineage>
        <taxon>Bacteria</taxon>
        <taxon>Bacillati</taxon>
        <taxon>Actinomycetota</taxon>
        <taxon>Actinomycetes</taxon>
        <taxon>Propionibacteriales</taxon>
        <taxon>Nocardioidaceae</taxon>
        <taxon>Nocardioides</taxon>
    </lineage>
</organism>
<gene>
    <name evidence="2" type="ORF">NCI01_01720</name>
</gene>
<accession>A0ABT1KSY9</accession>
<dbReference type="CDD" id="cd07750">
    <property type="entry name" value="PolyPPase_VTC_like"/>
    <property type="match status" value="1"/>
</dbReference>
<reference evidence="2 3" key="1">
    <citation type="submission" date="2022-06" db="EMBL/GenBank/DDBJ databases">
        <authorList>
            <person name="So Y."/>
        </authorList>
    </citation>
    <scope>NUCLEOTIDE SEQUENCE [LARGE SCALE GENOMIC DNA]</scope>
    <source>
        <strain evidence="2 3">STR3</strain>
    </source>
</reference>
<dbReference type="Proteomes" id="UP001204524">
    <property type="component" value="Unassembled WGS sequence"/>
</dbReference>
<keyword evidence="3" id="KW-1185">Reference proteome</keyword>
<evidence type="ECO:0000313" key="3">
    <source>
        <dbReference type="Proteomes" id="UP001204524"/>
    </source>
</evidence>
<dbReference type="Pfam" id="PF09359">
    <property type="entry name" value="VTC"/>
    <property type="match status" value="1"/>
</dbReference>